<gene>
    <name evidence="3" type="ORF">PAHAL_2G072500</name>
</gene>
<dbReference type="Pfam" id="PF12937">
    <property type="entry name" value="F-box-like"/>
    <property type="match status" value="1"/>
</dbReference>
<dbReference type="SMART" id="SM00256">
    <property type="entry name" value="FBOX"/>
    <property type="match status" value="1"/>
</dbReference>
<reference evidence="3" key="1">
    <citation type="submission" date="2018-04" db="EMBL/GenBank/DDBJ databases">
        <title>WGS assembly of Panicum hallii.</title>
        <authorList>
            <person name="Lovell J."/>
            <person name="Jenkins J."/>
            <person name="Lowry D."/>
            <person name="Mamidi S."/>
            <person name="Sreedasyam A."/>
            <person name="Weng X."/>
            <person name="Barry K."/>
            <person name="Bonette J."/>
            <person name="Campitelli B."/>
            <person name="Daum C."/>
            <person name="Gordon S."/>
            <person name="Gould B."/>
            <person name="Lipzen A."/>
            <person name="Macqueen A."/>
            <person name="Palacio-Mejia J."/>
            <person name="Plott C."/>
            <person name="Shakirov E."/>
            <person name="Shu S."/>
            <person name="Yoshinaga Y."/>
            <person name="Zane M."/>
            <person name="Rokhsar D."/>
            <person name="Grimwood J."/>
            <person name="Schmutz J."/>
            <person name="Juenger T."/>
        </authorList>
    </citation>
    <scope>NUCLEOTIDE SEQUENCE [LARGE SCALE GENOMIC DNA]</scope>
    <source>
        <strain evidence="3">FIL2</strain>
    </source>
</reference>
<dbReference type="SUPFAM" id="SSF81383">
    <property type="entry name" value="F-box domain"/>
    <property type="match status" value="1"/>
</dbReference>
<dbReference type="InterPro" id="IPR036047">
    <property type="entry name" value="F-box-like_dom_sf"/>
</dbReference>
<dbReference type="Gramene" id="PAN10115">
    <property type="protein sequence ID" value="PAN10115"/>
    <property type="gene ID" value="PAHAL_2G072500"/>
</dbReference>
<dbReference type="EMBL" id="CM008047">
    <property type="protein sequence ID" value="PAN10115.1"/>
    <property type="molecule type" value="Genomic_DNA"/>
</dbReference>
<evidence type="ECO:0000313" key="3">
    <source>
        <dbReference type="EMBL" id="PAN10115.1"/>
    </source>
</evidence>
<organism evidence="3">
    <name type="scientific">Panicum hallii</name>
    <dbReference type="NCBI Taxonomy" id="206008"/>
    <lineage>
        <taxon>Eukaryota</taxon>
        <taxon>Viridiplantae</taxon>
        <taxon>Streptophyta</taxon>
        <taxon>Embryophyta</taxon>
        <taxon>Tracheophyta</taxon>
        <taxon>Spermatophyta</taxon>
        <taxon>Magnoliopsida</taxon>
        <taxon>Liliopsida</taxon>
        <taxon>Poales</taxon>
        <taxon>Poaceae</taxon>
        <taxon>PACMAD clade</taxon>
        <taxon>Panicoideae</taxon>
        <taxon>Panicodae</taxon>
        <taxon>Paniceae</taxon>
        <taxon>Panicinae</taxon>
        <taxon>Panicum</taxon>
        <taxon>Panicum sect. Panicum</taxon>
    </lineage>
</organism>
<dbReference type="SUPFAM" id="SSF50965">
    <property type="entry name" value="Galactose oxidase, central domain"/>
    <property type="match status" value="1"/>
</dbReference>
<dbReference type="Pfam" id="PF08268">
    <property type="entry name" value="FBA_3"/>
    <property type="match status" value="1"/>
</dbReference>
<dbReference type="PROSITE" id="PS50181">
    <property type="entry name" value="FBOX"/>
    <property type="match status" value="1"/>
</dbReference>
<feature type="domain" description="F-box" evidence="2">
    <location>
        <begin position="23"/>
        <end position="68"/>
    </location>
</feature>
<feature type="region of interest" description="Disordered" evidence="1">
    <location>
        <begin position="1"/>
        <end position="25"/>
    </location>
</feature>
<evidence type="ECO:0000256" key="1">
    <source>
        <dbReference type="SAM" id="MobiDB-lite"/>
    </source>
</evidence>
<dbReference type="InterPro" id="IPR017451">
    <property type="entry name" value="F-box-assoc_interact_dom"/>
</dbReference>
<dbReference type="PANTHER" id="PTHR31111">
    <property type="entry name" value="BNAA05G37150D PROTEIN-RELATED"/>
    <property type="match status" value="1"/>
</dbReference>
<dbReference type="Gene3D" id="1.20.1280.50">
    <property type="match status" value="1"/>
</dbReference>
<proteinExistence type="predicted"/>
<evidence type="ECO:0000259" key="2">
    <source>
        <dbReference type="PROSITE" id="PS50181"/>
    </source>
</evidence>
<sequence>MASPGPSSPPPGRSGRRRPPAASNTAGVLPTDVLFDVLLRLPAKELCRLRAVCRSWRSLTSDTLFIGAHAARHSDPLFLANFRDDEAHIHVVDLSGNVVKVIPNPDGHQLLTTRLDLTCAVTVSNSCRVLDPATGRVRVLPESPAPEHADRENVRKPYTSFALGWIGATGEYKVLRMFSRPILTGFHQCHLFEVFTISCTSGSCSSHAQWRVRPSHEEFFEPGSAIVVGEVVYFKVDTVCDAMICGGVNPGIPLDLIYSFDLEREEWRGILQGPIYDIFQTDEYDDDLDDYRSLWSEITLADLSGSLALVHYRKYQHVMDLWLLKDFDNGIWVKEYMIQIEPIFPTTEWCVKALFMLDDGRIVIHFPKSGLLFIYDPRTDTSAQVEMRHLDALAMYTGNLLSLQVGDMV</sequence>
<dbReference type="NCBIfam" id="TIGR01640">
    <property type="entry name" value="F_box_assoc_1"/>
    <property type="match status" value="1"/>
</dbReference>
<dbReference type="Proteomes" id="UP000243499">
    <property type="component" value="Chromosome 2"/>
</dbReference>
<dbReference type="EMBL" id="CM008047">
    <property type="protein sequence ID" value="PAN10116.1"/>
    <property type="molecule type" value="Genomic_DNA"/>
</dbReference>
<dbReference type="AlphaFoldDB" id="A0A2S3GWQ6"/>
<dbReference type="CDD" id="cd22157">
    <property type="entry name" value="F-box_AtFBW1-like"/>
    <property type="match status" value="1"/>
</dbReference>
<dbReference type="EMBL" id="CM008047">
    <property type="protein sequence ID" value="PAN10117.1"/>
    <property type="molecule type" value="Genomic_DNA"/>
</dbReference>
<dbReference type="InterPro" id="IPR001810">
    <property type="entry name" value="F-box_dom"/>
</dbReference>
<dbReference type="InterPro" id="IPR013187">
    <property type="entry name" value="F-box-assoc_dom_typ3"/>
</dbReference>
<dbReference type="PANTHER" id="PTHR31111:SF133">
    <property type="entry name" value="OS07G0196600 PROTEIN"/>
    <property type="match status" value="1"/>
</dbReference>
<name>A0A2S3GWQ6_9POAL</name>
<dbReference type="Gramene" id="PAN10116">
    <property type="protein sequence ID" value="PAN10116"/>
    <property type="gene ID" value="PAHAL_2G072500"/>
</dbReference>
<dbReference type="InterPro" id="IPR011043">
    <property type="entry name" value="Gal_Oxase/kelch_b-propeller"/>
</dbReference>
<accession>A0A2S3GWQ6</accession>
<protein>
    <recommendedName>
        <fullName evidence="2">F-box domain-containing protein</fullName>
    </recommendedName>
</protein>
<dbReference type="Gramene" id="PAN10117">
    <property type="protein sequence ID" value="PAN10117"/>
    <property type="gene ID" value="PAHAL_2G072500"/>
</dbReference>
<feature type="compositionally biased region" description="Pro residues" evidence="1">
    <location>
        <begin position="1"/>
        <end position="12"/>
    </location>
</feature>